<reference evidence="2 3" key="1">
    <citation type="submission" date="2014-02" db="EMBL/GenBank/DDBJ databases">
        <authorList>
            <person name="Sears C."/>
            <person name="Carroll K."/>
            <person name="Sack B.R."/>
            <person name="Qadri F."/>
            <person name="Myers L.L."/>
            <person name="Chung G.-T."/>
            <person name="Escheverria P."/>
            <person name="Fraser C.M."/>
            <person name="Sadzewicz L."/>
            <person name="Shefchek K.A."/>
            <person name="Tallon L."/>
            <person name="Das S.P."/>
            <person name="Daugherty S."/>
            <person name="Mongodin E.F."/>
        </authorList>
    </citation>
    <scope>NUCLEOTIDE SEQUENCE [LARGE SCALE GENOMIC DNA]</scope>
    <source>
        <strain evidence="2 3">S36L11</strain>
    </source>
</reference>
<protein>
    <submittedName>
        <fullName evidence="2">Glycosyl transferase 2 family protein</fullName>
    </submittedName>
</protein>
<comment type="caution">
    <text evidence="2">The sequence shown here is derived from an EMBL/GenBank/DDBJ whole genome shotgun (WGS) entry which is preliminary data.</text>
</comment>
<evidence type="ECO:0000313" key="2">
    <source>
        <dbReference type="EMBL" id="EXZ31304.1"/>
    </source>
</evidence>
<dbReference type="SUPFAM" id="SSF53448">
    <property type="entry name" value="Nucleotide-diphospho-sugar transferases"/>
    <property type="match status" value="1"/>
</dbReference>
<dbReference type="PATRIC" id="fig|1339327.3.peg.220"/>
<dbReference type="RefSeq" id="WP_032557391.1">
    <property type="nucleotide sequence ID" value="NZ_JGDJ01000037.1"/>
</dbReference>
<dbReference type="Pfam" id="PF00535">
    <property type="entry name" value="Glycos_transf_2"/>
    <property type="match status" value="1"/>
</dbReference>
<gene>
    <name evidence="2" type="ORF">M136_4934</name>
</gene>
<evidence type="ECO:0000259" key="1">
    <source>
        <dbReference type="Pfam" id="PF00535"/>
    </source>
</evidence>
<dbReference type="AlphaFoldDB" id="A0A015Z8W0"/>
<accession>A0A015Z8W0</accession>
<dbReference type="Proteomes" id="UP000022082">
    <property type="component" value="Unassembled WGS sequence"/>
</dbReference>
<feature type="domain" description="Glycosyltransferase 2-like" evidence="1">
    <location>
        <begin position="5"/>
        <end position="118"/>
    </location>
</feature>
<proteinExistence type="predicted"/>
<dbReference type="PANTHER" id="PTHR22916:SF67">
    <property type="entry name" value="COLANIC ACID BIOSYNTHESIS GLYCOSYL TRANSFERASE WCAE-RELATED"/>
    <property type="match status" value="1"/>
</dbReference>
<evidence type="ECO:0000313" key="3">
    <source>
        <dbReference type="Proteomes" id="UP000022082"/>
    </source>
</evidence>
<dbReference type="PANTHER" id="PTHR22916">
    <property type="entry name" value="GLYCOSYLTRANSFERASE"/>
    <property type="match status" value="1"/>
</dbReference>
<keyword evidence="2" id="KW-0808">Transferase</keyword>
<dbReference type="InterPro" id="IPR001173">
    <property type="entry name" value="Glyco_trans_2-like"/>
</dbReference>
<dbReference type="GO" id="GO:0016758">
    <property type="term" value="F:hexosyltransferase activity"/>
    <property type="evidence" value="ECO:0007669"/>
    <property type="project" value="UniProtKB-ARBA"/>
</dbReference>
<dbReference type="InterPro" id="IPR029044">
    <property type="entry name" value="Nucleotide-diphossugar_trans"/>
</dbReference>
<organism evidence="2 3">
    <name type="scientific">Bacteroides fragilis str. S36L11</name>
    <dbReference type="NCBI Taxonomy" id="1339327"/>
    <lineage>
        <taxon>Bacteria</taxon>
        <taxon>Pseudomonadati</taxon>
        <taxon>Bacteroidota</taxon>
        <taxon>Bacteroidia</taxon>
        <taxon>Bacteroidales</taxon>
        <taxon>Bacteroidaceae</taxon>
        <taxon>Bacteroides</taxon>
    </lineage>
</organism>
<name>A0A015Z8W0_BACFG</name>
<dbReference type="EMBL" id="JGDJ01000037">
    <property type="protein sequence ID" value="EXZ31304.1"/>
    <property type="molecule type" value="Genomic_DNA"/>
</dbReference>
<dbReference type="CDD" id="cd06433">
    <property type="entry name" value="GT_2_WfgS_like"/>
    <property type="match status" value="1"/>
</dbReference>
<sequence>MIKVSVITVCYNAEKTIERTVESVISQSYPNFEYVIVDGGSRDSTLDIIEKYSLNISSLISEPDNGIYDAMNKGVQISTGMYVIFMNSGDIFVDNNVLLNLFSNIHDFPDVIYGNTVLLYSYGKFLVKAKSLSELNRHMIFCHQSSLVKREIIANHPFDSHFKIAADYGLFYNLYAQGKIFVYVDLPISVYEAEDGLSSSAPFLLYREYSLINGCSYLVDKVYLAFCVFIDFMLKMILSKKKYYELMIVRKKRKNVMPYEL</sequence>
<dbReference type="Gene3D" id="3.90.550.10">
    <property type="entry name" value="Spore Coat Polysaccharide Biosynthesis Protein SpsA, Chain A"/>
    <property type="match status" value="1"/>
</dbReference>